<evidence type="ECO:0000313" key="4">
    <source>
        <dbReference type="EMBL" id="KAF2720658.1"/>
    </source>
</evidence>
<dbReference type="PANTHER" id="PTHR21660:SF1">
    <property type="entry name" value="ACYL-COENZYME A THIOESTERASE 13"/>
    <property type="match status" value="1"/>
</dbReference>
<evidence type="ECO:0000256" key="1">
    <source>
        <dbReference type="ARBA" id="ARBA00008324"/>
    </source>
</evidence>
<dbReference type="Gene3D" id="3.10.129.10">
    <property type="entry name" value="Hotdog Thioesterase"/>
    <property type="match status" value="1"/>
</dbReference>
<protein>
    <submittedName>
        <fullName evidence="4">Thioesterase/thiol ester dehydrase-isomerase</fullName>
    </submittedName>
</protein>
<feature type="domain" description="Thioesterase" evidence="3">
    <location>
        <begin position="84"/>
        <end position="161"/>
    </location>
</feature>
<dbReference type="InterPro" id="IPR006683">
    <property type="entry name" value="Thioestr_dom"/>
</dbReference>
<dbReference type="AlphaFoldDB" id="A0A9P4UPD6"/>
<organism evidence="4 5">
    <name type="scientific">Polychaeton citri CBS 116435</name>
    <dbReference type="NCBI Taxonomy" id="1314669"/>
    <lineage>
        <taxon>Eukaryota</taxon>
        <taxon>Fungi</taxon>
        <taxon>Dikarya</taxon>
        <taxon>Ascomycota</taxon>
        <taxon>Pezizomycotina</taxon>
        <taxon>Dothideomycetes</taxon>
        <taxon>Dothideomycetidae</taxon>
        <taxon>Capnodiales</taxon>
        <taxon>Capnodiaceae</taxon>
        <taxon>Polychaeton</taxon>
    </lineage>
</organism>
<comment type="caution">
    <text evidence="4">The sequence shown here is derived from an EMBL/GenBank/DDBJ whole genome shotgun (WGS) entry which is preliminary data.</text>
</comment>
<comment type="similarity">
    <text evidence="1">Belongs to the thioesterase PaaI family.</text>
</comment>
<keyword evidence="2" id="KW-0378">Hydrolase</keyword>
<dbReference type="GO" id="GO:0047617">
    <property type="term" value="F:fatty acyl-CoA hydrolase activity"/>
    <property type="evidence" value="ECO:0007669"/>
    <property type="project" value="InterPro"/>
</dbReference>
<dbReference type="PANTHER" id="PTHR21660">
    <property type="entry name" value="THIOESTERASE SUPERFAMILY MEMBER-RELATED"/>
    <property type="match status" value="1"/>
</dbReference>
<proteinExistence type="inferred from homology"/>
<dbReference type="Proteomes" id="UP000799441">
    <property type="component" value="Unassembled WGS sequence"/>
</dbReference>
<dbReference type="EMBL" id="MU003797">
    <property type="protein sequence ID" value="KAF2720658.1"/>
    <property type="molecule type" value="Genomic_DNA"/>
</dbReference>
<dbReference type="Pfam" id="PF03061">
    <property type="entry name" value="4HBT"/>
    <property type="match status" value="1"/>
</dbReference>
<evidence type="ECO:0000256" key="2">
    <source>
        <dbReference type="ARBA" id="ARBA00022801"/>
    </source>
</evidence>
<evidence type="ECO:0000313" key="5">
    <source>
        <dbReference type="Proteomes" id="UP000799441"/>
    </source>
</evidence>
<name>A0A9P4UPD6_9PEZI</name>
<dbReference type="NCBIfam" id="TIGR00369">
    <property type="entry name" value="unchar_dom_1"/>
    <property type="match status" value="1"/>
</dbReference>
<keyword evidence="5" id="KW-1185">Reference proteome</keyword>
<sequence length="181" mass="20755">MSTDQRFLQLFKKVQDDPAPWQEKVVKYLQNGITMARFRRDPVKHFVLPWLEAIKITKAEKFSDTTAVIHYVFPIQHEFLNPAGGLHGGAAAAFFDVATTWVLFLIARAPNFWVSMGTTRTLNCTYLRPVREGEMVRLEAEIVHAGKRMCMLKAVLKRESDDALLVTCEHNKYNMDADLKL</sequence>
<gene>
    <name evidence="4" type="ORF">K431DRAFT_285573</name>
</gene>
<dbReference type="InterPro" id="IPR029069">
    <property type="entry name" value="HotDog_dom_sf"/>
</dbReference>
<dbReference type="OrthoDB" id="2831072at2759"/>
<accession>A0A9P4UPD6</accession>
<dbReference type="InterPro" id="IPR003736">
    <property type="entry name" value="PAAI_dom"/>
</dbReference>
<dbReference type="InterPro" id="IPR039298">
    <property type="entry name" value="ACOT13"/>
</dbReference>
<evidence type="ECO:0000259" key="3">
    <source>
        <dbReference type="Pfam" id="PF03061"/>
    </source>
</evidence>
<reference evidence="4" key="1">
    <citation type="journal article" date="2020" name="Stud. Mycol.">
        <title>101 Dothideomycetes genomes: a test case for predicting lifestyles and emergence of pathogens.</title>
        <authorList>
            <person name="Haridas S."/>
            <person name="Albert R."/>
            <person name="Binder M."/>
            <person name="Bloem J."/>
            <person name="Labutti K."/>
            <person name="Salamov A."/>
            <person name="Andreopoulos B."/>
            <person name="Baker S."/>
            <person name="Barry K."/>
            <person name="Bills G."/>
            <person name="Bluhm B."/>
            <person name="Cannon C."/>
            <person name="Castanera R."/>
            <person name="Culley D."/>
            <person name="Daum C."/>
            <person name="Ezra D."/>
            <person name="Gonzalez J."/>
            <person name="Henrissat B."/>
            <person name="Kuo A."/>
            <person name="Liang C."/>
            <person name="Lipzen A."/>
            <person name="Lutzoni F."/>
            <person name="Magnuson J."/>
            <person name="Mondo S."/>
            <person name="Nolan M."/>
            <person name="Ohm R."/>
            <person name="Pangilinan J."/>
            <person name="Park H.-J."/>
            <person name="Ramirez L."/>
            <person name="Alfaro M."/>
            <person name="Sun H."/>
            <person name="Tritt A."/>
            <person name="Yoshinaga Y."/>
            <person name="Zwiers L.-H."/>
            <person name="Turgeon B."/>
            <person name="Goodwin S."/>
            <person name="Spatafora J."/>
            <person name="Crous P."/>
            <person name="Grigoriev I."/>
        </authorList>
    </citation>
    <scope>NUCLEOTIDE SEQUENCE</scope>
    <source>
        <strain evidence="4">CBS 116435</strain>
    </source>
</reference>
<dbReference type="SUPFAM" id="SSF54637">
    <property type="entry name" value="Thioesterase/thiol ester dehydrase-isomerase"/>
    <property type="match status" value="1"/>
</dbReference>